<keyword evidence="3" id="KW-0645">Protease</keyword>
<keyword evidence="3" id="KW-0031">Aminopeptidase</keyword>
<accession>A0A7Z0HYZ3</accession>
<dbReference type="RefSeq" id="WP_179905479.1">
    <property type="nucleotide sequence ID" value="NZ_JACBXS010000011.1"/>
</dbReference>
<dbReference type="PANTHER" id="PTHR46112:SF2">
    <property type="entry name" value="XAA-PRO AMINOPEPTIDASE P-RELATED"/>
    <property type="match status" value="1"/>
</dbReference>
<dbReference type="InterPro" id="IPR029149">
    <property type="entry name" value="Creatin/AminoP/Spt16_N"/>
</dbReference>
<evidence type="ECO:0000313" key="4">
    <source>
        <dbReference type="Proteomes" id="UP000529417"/>
    </source>
</evidence>
<dbReference type="InterPro" id="IPR050659">
    <property type="entry name" value="Peptidase_M24B"/>
</dbReference>
<protein>
    <submittedName>
        <fullName evidence="3">Aminopeptidase P family protein</fullName>
    </submittedName>
</protein>
<dbReference type="AlphaFoldDB" id="A0A7Z0HYZ3"/>
<dbReference type="SUPFAM" id="SSF55920">
    <property type="entry name" value="Creatinase/aminopeptidase"/>
    <property type="match status" value="1"/>
</dbReference>
<evidence type="ECO:0000259" key="1">
    <source>
        <dbReference type="Pfam" id="PF00557"/>
    </source>
</evidence>
<sequence length="402" mass="43638">MTRQPARVDWPQPFPPEEYAMRRRKVAEALAGQGLDGMFVTNPADICYLTGYDMIWFHLRCLTGCLITAPDARLVFFDTPMHRTMVELTPGLDGVVWLDGTVPDGNAAIIAAAAQAELTAGAQLGLQPWGYSPHARTMDTLKAALQAKGLVPADASGVIELIRLYKSPAEIAHIRGAARIADTAMIRAREALVPGLLETELQGIIMGSMMADGGGDPGIRCMIGSGPRAGTHHSPAQHRPLGNNELVFIDFCAALHRYHVNLNRTFALGEVDPRWFDLMDRAAATIDRITEAFHPGMRLSEVHRIGNEWTDAQGLRDKVWVVGGYALGIAMPPDWVGEIWVGPRYGSPDCELKPGMVFNFEGQFDDTEGWAGGTGAAYIETLLVTETGLEVLSTLPRGLVAV</sequence>
<dbReference type="SUPFAM" id="SSF53092">
    <property type="entry name" value="Creatinase/prolidase N-terminal domain"/>
    <property type="match status" value="1"/>
</dbReference>
<evidence type="ECO:0000259" key="2">
    <source>
        <dbReference type="Pfam" id="PF01321"/>
    </source>
</evidence>
<feature type="domain" description="Creatinase N-terminal" evidence="2">
    <location>
        <begin position="22"/>
        <end position="164"/>
    </location>
</feature>
<dbReference type="EMBL" id="JACBXS010000011">
    <property type="protein sequence ID" value="NYS24775.1"/>
    <property type="molecule type" value="Genomic_DNA"/>
</dbReference>
<proteinExistence type="predicted"/>
<dbReference type="InterPro" id="IPR036005">
    <property type="entry name" value="Creatinase/aminopeptidase-like"/>
</dbReference>
<name>A0A7Z0HYZ3_9RHOB</name>
<dbReference type="GO" id="GO:0004177">
    <property type="term" value="F:aminopeptidase activity"/>
    <property type="evidence" value="ECO:0007669"/>
    <property type="project" value="UniProtKB-KW"/>
</dbReference>
<dbReference type="Gene3D" id="3.40.350.10">
    <property type="entry name" value="Creatinase/prolidase N-terminal domain"/>
    <property type="match status" value="1"/>
</dbReference>
<dbReference type="Proteomes" id="UP000529417">
    <property type="component" value="Unassembled WGS sequence"/>
</dbReference>
<comment type="caution">
    <text evidence="3">The sequence shown here is derived from an EMBL/GenBank/DDBJ whole genome shotgun (WGS) entry which is preliminary data.</text>
</comment>
<gene>
    <name evidence="3" type="ORF">HUK65_07190</name>
</gene>
<reference evidence="3 4" key="1">
    <citation type="journal article" date="2000" name="Arch. Microbiol.">
        <title>Rhodobaca bogoriensis gen. nov. and sp. nov., an alkaliphilic purple nonsulfur bacterium from African Rift Valley soda lakes.</title>
        <authorList>
            <person name="Milford A.D."/>
            <person name="Achenbach L.A."/>
            <person name="Jung D.O."/>
            <person name="Madigan M.T."/>
        </authorList>
    </citation>
    <scope>NUCLEOTIDE SEQUENCE [LARGE SCALE GENOMIC DNA]</scope>
    <source>
        <strain evidence="3 4">2376</strain>
    </source>
</reference>
<organism evidence="3 4">
    <name type="scientific">Rhabdonatronobacter sediminivivens</name>
    <dbReference type="NCBI Taxonomy" id="2743469"/>
    <lineage>
        <taxon>Bacteria</taxon>
        <taxon>Pseudomonadati</taxon>
        <taxon>Pseudomonadota</taxon>
        <taxon>Alphaproteobacteria</taxon>
        <taxon>Rhodobacterales</taxon>
        <taxon>Paracoccaceae</taxon>
        <taxon>Rhabdonatronobacter</taxon>
    </lineage>
</organism>
<dbReference type="Gene3D" id="3.90.230.10">
    <property type="entry name" value="Creatinase/methionine aminopeptidase superfamily"/>
    <property type="match status" value="1"/>
</dbReference>
<dbReference type="CDD" id="cd01066">
    <property type="entry name" value="APP_MetAP"/>
    <property type="match status" value="1"/>
</dbReference>
<dbReference type="InterPro" id="IPR000587">
    <property type="entry name" value="Creatinase_N"/>
</dbReference>
<dbReference type="InterPro" id="IPR000994">
    <property type="entry name" value="Pept_M24"/>
</dbReference>
<keyword evidence="4" id="KW-1185">Reference proteome</keyword>
<keyword evidence="3" id="KW-0378">Hydrolase</keyword>
<dbReference type="Pfam" id="PF00557">
    <property type="entry name" value="Peptidase_M24"/>
    <property type="match status" value="1"/>
</dbReference>
<dbReference type="PANTHER" id="PTHR46112">
    <property type="entry name" value="AMINOPEPTIDASE"/>
    <property type="match status" value="1"/>
</dbReference>
<dbReference type="Pfam" id="PF01321">
    <property type="entry name" value="Creatinase_N"/>
    <property type="match status" value="1"/>
</dbReference>
<evidence type="ECO:0000313" key="3">
    <source>
        <dbReference type="EMBL" id="NYS24775.1"/>
    </source>
</evidence>
<feature type="domain" description="Peptidase M24" evidence="1">
    <location>
        <begin position="173"/>
        <end position="386"/>
    </location>
</feature>